<feature type="transmembrane region" description="Helical" evidence="7">
    <location>
        <begin position="29"/>
        <end position="50"/>
    </location>
</feature>
<feature type="transmembrane region" description="Helical" evidence="7">
    <location>
        <begin position="300"/>
        <end position="320"/>
    </location>
</feature>
<dbReference type="RefSeq" id="WP_065657789.1">
    <property type="nucleotide sequence ID" value="NZ_CP123841.1"/>
</dbReference>
<evidence type="ECO:0000256" key="6">
    <source>
        <dbReference type="ARBA" id="ARBA00023136"/>
    </source>
</evidence>
<keyword evidence="4 7" id="KW-0812">Transmembrane</keyword>
<dbReference type="PIRSF" id="PIRSF006603">
    <property type="entry name" value="DinF"/>
    <property type="match status" value="1"/>
</dbReference>
<dbReference type="InterPro" id="IPR002528">
    <property type="entry name" value="MATE_fam"/>
</dbReference>
<dbReference type="PANTHER" id="PTHR43549:SF3">
    <property type="entry name" value="MULTIDRUG RESISTANCE PROTEIN YPNP-RELATED"/>
    <property type="match status" value="1"/>
</dbReference>
<evidence type="ECO:0000313" key="8">
    <source>
        <dbReference type="EMBL" id="NTC28027.1"/>
    </source>
</evidence>
<evidence type="ECO:0000313" key="9">
    <source>
        <dbReference type="Proteomes" id="UP000702952"/>
    </source>
</evidence>
<dbReference type="GO" id="GO:0042910">
    <property type="term" value="F:xenobiotic transmembrane transporter activity"/>
    <property type="evidence" value="ECO:0007669"/>
    <property type="project" value="InterPro"/>
</dbReference>
<evidence type="ECO:0000256" key="2">
    <source>
        <dbReference type="ARBA" id="ARBA00022448"/>
    </source>
</evidence>
<feature type="transmembrane region" description="Helical" evidence="7">
    <location>
        <begin position="208"/>
        <end position="233"/>
    </location>
</feature>
<dbReference type="AlphaFoldDB" id="A0AA44F387"/>
<dbReference type="Pfam" id="PF01554">
    <property type="entry name" value="MatE"/>
    <property type="match status" value="2"/>
</dbReference>
<feature type="transmembrane region" description="Helical" evidence="7">
    <location>
        <begin position="107"/>
        <end position="129"/>
    </location>
</feature>
<accession>A0AA44F387</accession>
<keyword evidence="2" id="KW-0813">Transport</keyword>
<evidence type="ECO:0000256" key="7">
    <source>
        <dbReference type="SAM" id="Phobius"/>
    </source>
</evidence>
<dbReference type="CDD" id="cd13148">
    <property type="entry name" value="MATE_like_3"/>
    <property type="match status" value="1"/>
</dbReference>
<dbReference type="Proteomes" id="UP000702952">
    <property type="component" value="Unassembled WGS sequence"/>
</dbReference>
<sequence>MTPALAVDAEIPVVNPRIRRMLTDPILPMLVRLAWPNVLIMLAQASTGLIETWWVAHLGTDALAGMALVFPAVMLMQMMAAGAFGGGISSAISRALGGSRNLDAYQLATHAVVINVVLGLFFTAVMLLFGRPIYQALGGEGAELEAALIYSNVVFSGMIFVWLMNGLASIVRGTGNMLFPAVVTCLGAVLLVPVSPLLIFGFGPIPAMGIAGGGLALLLYSFGGTVVLGWYILSGRNAVRFGRGPLRWQGFRDIVKLGSISSINSVLTNVTIGIATALVAAKSGVEAVAGFGTAARLEYLLIPVIFGIGAPMVALVGTNIGAGQKDRAIRIAFTGAALSFGITEIIGITAAVFPVEWMSLFSEEHGAIDAGVAYLRIVGPVYGFFGLGLSLYFASQGAGKLLWPLGCGVLRLAIAALGGWLALTITGTLAGLYFAMAAALVVYSTLLACAIRSGVWFRHEPQ</sequence>
<reference evidence="8" key="1">
    <citation type="journal article" date="2020" name="Science">
        <title>Unexpected conservation and global transmission of agrobacterial virulence plasmids.</title>
        <authorList>
            <person name="Weisberg A.J."/>
            <person name="Davis E.W. 2nd"/>
            <person name="Tabima J."/>
            <person name="Belcher M.S."/>
            <person name="Miller M."/>
            <person name="Kuo C.H."/>
            <person name="Loper J.E."/>
            <person name="Grunwald N.J."/>
            <person name="Putnam M.L."/>
            <person name="Chang J.H."/>
        </authorList>
    </citation>
    <scope>NUCLEOTIDE SEQUENCE</scope>
    <source>
        <strain evidence="8">17-1853-1a</strain>
    </source>
</reference>
<dbReference type="InterPro" id="IPR052031">
    <property type="entry name" value="Membrane_Transporter-Flippase"/>
</dbReference>
<comment type="caution">
    <text evidence="8">The sequence shown here is derived from an EMBL/GenBank/DDBJ whole genome shotgun (WGS) entry which is preliminary data.</text>
</comment>
<evidence type="ECO:0000256" key="1">
    <source>
        <dbReference type="ARBA" id="ARBA00004429"/>
    </source>
</evidence>
<organism evidence="8 9">
    <name type="scientific">Agrobacterium tumefaciens</name>
    <dbReference type="NCBI Taxonomy" id="358"/>
    <lineage>
        <taxon>Bacteria</taxon>
        <taxon>Pseudomonadati</taxon>
        <taxon>Pseudomonadota</taxon>
        <taxon>Alphaproteobacteria</taxon>
        <taxon>Hyphomicrobiales</taxon>
        <taxon>Rhizobiaceae</taxon>
        <taxon>Rhizobium/Agrobacterium group</taxon>
        <taxon>Agrobacterium</taxon>
        <taxon>Agrobacterium tumefaciens complex</taxon>
    </lineage>
</organism>
<dbReference type="EMBL" id="JAAMAY010000013">
    <property type="protein sequence ID" value="NTC28027.1"/>
    <property type="molecule type" value="Genomic_DNA"/>
</dbReference>
<feature type="transmembrane region" description="Helical" evidence="7">
    <location>
        <begin position="429"/>
        <end position="451"/>
    </location>
</feature>
<gene>
    <name evidence="8" type="ORF">G6M46_07645</name>
</gene>
<feature type="transmembrane region" description="Helical" evidence="7">
    <location>
        <begin position="373"/>
        <end position="394"/>
    </location>
</feature>
<keyword evidence="6 7" id="KW-0472">Membrane</keyword>
<proteinExistence type="predicted"/>
<feature type="transmembrane region" description="Helical" evidence="7">
    <location>
        <begin position="149"/>
        <end position="171"/>
    </location>
</feature>
<dbReference type="InterPro" id="IPR048279">
    <property type="entry name" value="MdtK-like"/>
</dbReference>
<dbReference type="GO" id="GO:0015297">
    <property type="term" value="F:antiporter activity"/>
    <property type="evidence" value="ECO:0007669"/>
    <property type="project" value="InterPro"/>
</dbReference>
<keyword evidence="3" id="KW-1003">Cell membrane</keyword>
<feature type="transmembrane region" description="Helical" evidence="7">
    <location>
        <begin position="178"/>
        <end position="202"/>
    </location>
</feature>
<feature type="transmembrane region" description="Helical" evidence="7">
    <location>
        <begin position="332"/>
        <end position="353"/>
    </location>
</feature>
<feature type="transmembrane region" description="Helical" evidence="7">
    <location>
        <begin position="254"/>
        <end position="280"/>
    </location>
</feature>
<dbReference type="PANTHER" id="PTHR43549">
    <property type="entry name" value="MULTIDRUG RESISTANCE PROTEIN YPNP-RELATED"/>
    <property type="match status" value="1"/>
</dbReference>
<protein>
    <submittedName>
        <fullName evidence="8">MATE family efflux transporter</fullName>
    </submittedName>
</protein>
<keyword evidence="5 7" id="KW-1133">Transmembrane helix</keyword>
<comment type="subcellular location">
    <subcellularLocation>
        <location evidence="1">Cell inner membrane</location>
        <topology evidence="1">Multi-pass membrane protein</topology>
    </subcellularLocation>
</comment>
<feature type="transmembrane region" description="Helical" evidence="7">
    <location>
        <begin position="62"/>
        <end position="86"/>
    </location>
</feature>
<evidence type="ECO:0000256" key="5">
    <source>
        <dbReference type="ARBA" id="ARBA00022989"/>
    </source>
</evidence>
<feature type="transmembrane region" description="Helical" evidence="7">
    <location>
        <begin position="401"/>
        <end position="423"/>
    </location>
</feature>
<evidence type="ECO:0000256" key="3">
    <source>
        <dbReference type="ARBA" id="ARBA00022475"/>
    </source>
</evidence>
<name>A0AA44F387_AGRTU</name>
<evidence type="ECO:0000256" key="4">
    <source>
        <dbReference type="ARBA" id="ARBA00022692"/>
    </source>
</evidence>
<dbReference type="GO" id="GO:0005886">
    <property type="term" value="C:plasma membrane"/>
    <property type="evidence" value="ECO:0007669"/>
    <property type="project" value="UniProtKB-SubCell"/>
</dbReference>